<accession>A0ABV7HYY1</accession>
<evidence type="ECO:0000313" key="2">
    <source>
        <dbReference type="Proteomes" id="UP001595647"/>
    </source>
</evidence>
<comment type="caution">
    <text evidence="1">The sequence shown here is derived from an EMBL/GenBank/DDBJ whole genome shotgun (WGS) entry which is preliminary data.</text>
</comment>
<dbReference type="RefSeq" id="WP_280527686.1">
    <property type="nucleotide sequence ID" value="NZ_CP059896.1"/>
</dbReference>
<sequence length="44" mass="4957">MFMTLTVLAALICGMFVASVTSTISALRRESEDHKLLMERHKAF</sequence>
<reference evidence="2" key="1">
    <citation type="journal article" date="2019" name="Int. J. Syst. Evol. Microbiol.">
        <title>The Global Catalogue of Microorganisms (GCM) 10K type strain sequencing project: providing services to taxonomists for standard genome sequencing and annotation.</title>
        <authorList>
            <consortium name="The Broad Institute Genomics Platform"/>
            <consortium name="The Broad Institute Genome Sequencing Center for Infectious Disease"/>
            <person name="Wu L."/>
            <person name="Ma J."/>
        </authorList>
    </citation>
    <scope>NUCLEOTIDE SEQUENCE [LARGE SCALE GENOMIC DNA]</scope>
    <source>
        <strain evidence="2">KCTC 52231</strain>
    </source>
</reference>
<evidence type="ECO:0000313" key="1">
    <source>
        <dbReference type="EMBL" id="MFC3162466.1"/>
    </source>
</evidence>
<proteinExistence type="predicted"/>
<protein>
    <submittedName>
        <fullName evidence="1">Uncharacterized protein</fullName>
    </submittedName>
</protein>
<keyword evidence="2" id="KW-1185">Reference proteome</keyword>
<organism evidence="1 2">
    <name type="scientific">Ciceribacter thiooxidans</name>
    <dbReference type="NCBI Taxonomy" id="1969821"/>
    <lineage>
        <taxon>Bacteria</taxon>
        <taxon>Pseudomonadati</taxon>
        <taxon>Pseudomonadota</taxon>
        <taxon>Alphaproteobacteria</taxon>
        <taxon>Hyphomicrobiales</taxon>
        <taxon>Rhizobiaceae</taxon>
        <taxon>Ciceribacter</taxon>
    </lineage>
</organism>
<dbReference type="EMBL" id="JBHRTG010000004">
    <property type="protein sequence ID" value="MFC3162466.1"/>
    <property type="molecule type" value="Genomic_DNA"/>
</dbReference>
<name>A0ABV7HYY1_9HYPH</name>
<dbReference type="Proteomes" id="UP001595647">
    <property type="component" value="Unassembled WGS sequence"/>
</dbReference>
<gene>
    <name evidence="1" type="ORF">ACFOHV_04130</name>
</gene>